<dbReference type="Gene3D" id="2.60.40.1120">
    <property type="entry name" value="Carboxypeptidase-like, regulatory domain"/>
    <property type="match status" value="1"/>
</dbReference>
<dbReference type="Pfam" id="PF18939">
    <property type="entry name" value="DUF5686"/>
    <property type="match status" value="1"/>
</dbReference>
<sequence length="907" mass="103637">MQRLTIVCICLFIQTIALAQTGIRGTIKTKGGDPLPYAAIAVKGTQNGTISNAEGRYELTLAPGKHQLLFQYLGFQSQQKAVEIDNGFINLDIVLEEQVYNLQEVNAKSSNEDPAYTIMRRAIAKAKFHQLQVQSYTARVYTKASVTVTELPMEFLYKKQLKEAETEANFKKGVPILNESVSEVTFKQPNTYREHVIANRNTQGVKVAVNGFYQSSFYQPEVANVVSPLSPKAFAYYKFEYEGTFREQGVDISRINVIPRSYGEGVFRGFIYIIENTWAIHSLQLETHIPPGINLSIKQIYNPVRNVWMPTNQRFDAKGSFYGAKFTGQYVINLTYKDFTINPAFVEEVQVIDEKIDKPANVLANRDIKGKKLDELVAKQKEFSTKNLRKMVREYEKQEYKERKEKKEDVAVTRNDSVSIDTMAYKRANSFWDSLRSVPLTTAELKSYVRSDSVRIVREVKAKTDSVKKENPGMKNPNRKHKFSPFDLVTGNTWRLSKTTSLQWSDILTSVNYNTVEGYHATAGLQLNYHRLRVDSTKARQVNGKTVYPYAATPNWYIGGNARYQLGREQVVGYGKAGYAFKTTNVDLTGGRFMSQLNPENPISPQMNSFTTLLFERNLMKLYQKDFIQLSVSAKPMEGRLKLNGSLEYANRTEVANYRENLKPWIDWKNYAYTPNRVPNNEIGTTAFPNHEALVLNLSATMRLASPHYYIRNGRKITRTNRDAPELTVNYRRSFGSLLNSNASNYDFLQARIGHSFETGIRSRLSYDVSAGAFLTSQKVYAPDFKHFMGNEFFLQQGDPVSVFRMLPYYQYSTGKRFFEAHVLSEHRKFLITQLTMARLVGLKENLFVHYLATPRSPQYTEVGYGLDGLIPGVLPFFRVEVISQWENTTYKGLGFRVGTTLKFGRN</sequence>
<organism evidence="2 3">
    <name type="scientific">Arsenicibacter rosenii</name>
    <dbReference type="NCBI Taxonomy" id="1750698"/>
    <lineage>
        <taxon>Bacteria</taxon>
        <taxon>Pseudomonadati</taxon>
        <taxon>Bacteroidota</taxon>
        <taxon>Cytophagia</taxon>
        <taxon>Cytophagales</taxon>
        <taxon>Spirosomataceae</taxon>
        <taxon>Arsenicibacter</taxon>
    </lineage>
</organism>
<accession>A0A1S2VL05</accession>
<dbReference type="EMBL" id="MORL01000007">
    <property type="protein sequence ID" value="OIN58478.1"/>
    <property type="molecule type" value="Genomic_DNA"/>
</dbReference>
<feature type="chain" id="PRO_5010229871" description="Membrane receptor RagA" evidence="1">
    <location>
        <begin position="20"/>
        <end position="907"/>
    </location>
</feature>
<dbReference type="Pfam" id="PF13715">
    <property type="entry name" value="CarbopepD_reg_2"/>
    <property type="match status" value="1"/>
</dbReference>
<evidence type="ECO:0000313" key="2">
    <source>
        <dbReference type="EMBL" id="OIN58478.1"/>
    </source>
</evidence>
<dbReference type="InterPro" id="IPR008969">
    <property type="entry name" value="CarboxyPept-like_regulatory"/>
</dbReference>
<proteinExistence type="predicted"/>
<keyword evidence="3" id="KW-1185">Reference proteome</keyword>
<keyword evidence="1" id="KW-0732">Signal</keyword>
<dbReference type="Proteomes" id="UP000181790">
    <property type="component" value="Unassembled WGS sequence"/>
</dbReference>
<name>A0A1S2VL05_9BACT</name>
<reference evidence="2 3" key="1">
    <citation type="submission" date="2016-10" db="EMBL/GenBank/DDBJ databases">
        <title>Arsenicibacter rosenii gen. nov., sp. nov., an efficient arsenic-methylating bacterium isolated from an arsenic-contaminated paddy soil.</title>
        <authorList>
            <person name="Huang K."/>
        </authorList>
    </citation>
    <scope>NUCLEOTIDE SEQUENCE [LARGE SCALE GENOMIC DNA]</scope>
    <source>
        <strain evidence="2 3">SM-1</strain>
    </source>
</reference>
<comment type="caution">
    <text evidence="2">The sequence shown here is derived from an EMBL/GenBank/DDBJ whole genome shotgun (WGS) entry which is preliminary data.</text>
</comment>
<protein>
    <recommendedName>
        <fullName evidence="4">Membrane receptor RagA</fullName>
    </recommendedName>
</protein>
<feature type="signal peptide" evidence="1">
    <location>
        <begin position="1"/>
        <end position="19"/>
    </location>
</feature>
<evidence type="ECO:0000313" key="3">
    <source>
        <dbReference type="Proteomes" id="UP000181790"/>
    </source>
</evidence>
<dbReference type="AlphaFoldDB" id="A0A1S2VL05"/>
<evidence type="ECO:0000256" key="1">
    <source>
        <dbReference type="SAM" id="SignalP"/>
    </source>
</evidence>
<dbReference type="InterPro" id="IPR043741">
    <property type="entry name" value="DUF5686"/>
</dbReference>
<dbReference type="SUPFAM" id="SSF49464">
    <property type="entry name" value="Carboxypeptidase regulatory domain-like"/>
    <property type="match status" value="1"/>
</dbReference>
<evidence type="ECO:0008006" key="4">
    <source>
        <dbReference type="Google" id="ProtNLM"/>
    </source>
</evidence>
<gene>
    <name evidence="2" type="ORF">BLX24_15590</name>
</gene>